<protein>
    <submittedName>
        <fullName evidence="1">Uncharacterized protein</fullName>
    </submittedName>
</protein>
<comment type="caution">
    <text evidence="1">The sequence shown here is derived from an EMBL/GenBank/DDBJ whole genome shotgun (WGS) entry which is preliminary data.</text>
</comment>
<dbReference type="Proteomes" id="UP000828048">
    <property type="component" value="Chromosome 11"/>
</dbReference>
<evidence type="ECO:0000313" key="1">
    <source>
        <dbReference type="EMBL" id="KAH7856027.1"/>
    </source>
</evidence>
<keyword evidence="2" id="KW-1185">Reference proteome</keyword>
<accession>A0ACB7YQX9</accession>
<reference evidence="1 2" key="1">
    <citation type="journal article" date="2021" name="Hortic Res">
        <title>High-quality reference genome and annotation aids understanding of berry development for evergreen blueberry (Vaccinium darrowii).</title>
        <authorList>
            <person name="Yu J."/>
            <person name="Hulse-Kemp A.M."/>
            <person name="Babiker E."/>
            <person name="Staton M."/>
        </authorList>
    </citation>
    <scope>NUCLEOTIDE SEQUENCE [LARGE SCALE GENOMIC DNA]</scope>
    <source>
        <strain evidence="2">cv. NJ 8807/NJ 8810</strain>
        <tissue evidence="1">Young leaf</tissue>
    </source>
</reference>
<sequence>MGIGESASLMSALVLGMVAITSTLISMFLVDKLGRRILLMAGGIQMLVSQVMIGVVLASQSADNGGLNKGFVVLVLSPIKAKAVRVSIKKREFTEISIVKHLIVASSKSFGFDQHQVLSVQREELYLDTDPVDTTTILLTQHSSTSAGPSSQISSTNSGPSLLPQMSAATLHSQGQQLQYTPVSQLGGQFVSWQPQMPSYGGYNGHNSGGNNRTNRNNNGNRFKSRNSYQQGNNYQHHGYQQGVFFNAGACQICGRDNHQAYSCHYRQNLNYRPPSYTQYGPPQNSTSQNVSQFAQQGMQGSLFSTPGHNFSQGYSTQRPPQAQALMVSSDTTYQGLTPTFQGYSMPQQQQIAYSPTSLNMSQPYTSGVSTPLQPTAANPLPPTPLASSTAVPWVHMVVEFVGVVDSERDFPVGAIIRLNFSSITGGNFVLSSISPSSRSGLPQLASPPLFSRYPESFQQERARIVGDLCAGGTVRMCGTTGSIIFVNY</sequence>
<proteinExistence type="predicted"/>
<evidence type="ECO:0000313" key="2">
    <source>
        <dbReference type="Proteomes" id="UP000828048"/>
    </source>
</evidence>
<organism evidence="1 2">
    <name type="scientific">Vaccinium darrowii</name>
    <dbReference type="NCBI Taxonomy" id="229202"/>
    <lineage>
        <taxon>Eukaryota</taxon>
        <taxon>Viridiplantae</taxon>
        <taxon>Streptophyta</taxon>
        <taxon>Embryophyta</taxon>
        <taxon>Tracheophyta</taxon>
        <taxon>Spermatophyta</taxon>
        <taxon>Magnoliopsida</taxon>
        <taxon>eudicotyledons</taxon>
        <taxon>Gunneridae</taxon>
        <taxon>Pentapetalae</taxon>
        <taxon>asterids</taxon>
        <taxon>Ericales</taxon>
        <taxon>Ericaceae</taxon>
        <taxon>Vaccinioideae</taxon>
        <taxon>Vaccinieae</taxon>
        <taxon>Vaccinium</taxon>
    </lineage>
</organism>
<gene>
    <name evidence="1" type="ORF">Vadar_031817</name>
</gene>
<dbReference type="EMBL" id="CM037161">
    <property type="protein sequence ID" value="KAH7856027.1"/>
    <property type="molecule type" value="Genomic_DNA"/>
</dbReference>
<name>A0ACB7YQX9_9ERIC</name>